<dbReference type="AlphaFoldDB" id="A0A9N8V318"/>
<reference evidence="2" key="1">
    <citation type="submission" date="2021-06" db="EMBL/GenBank/DDBJ databases">
        <authorList>
            <person name="Kallberg Y."/>
            <person name="Tangrot J."/>
            <person name="Rosling A."/>
        </authorList>
    </citation>
    <scope>NUCLEOTIDE SEQUENCE</scope>
    <source>
        <strain evidence="2">CL551</strain>
    </source>
</reference>
<dbReference type="OrthoDB" id="440566at2759"/>
<dbReference type="Gene3D" id="3.10.20.550">
    <property type="entry name" value="ASAP complex, SAP18 subunit"/>
    <property type="match status" value="1"/>
</dbReference>
<protein>
    <submittedName>
        <fullName evidence="2">16405_t:CDS:1</fullName>
    </submittedName>
</protein>
<dbReference type="Pfam" id="PF06487">
    <property type="entry name" value="SAP18"/>
    <property type="match status" value="1"/>
</dbReference>
<sequence length="208" mass="23974">MAAEAQNNNTRITAGGKDKLVVDREKTVPFLLRMFWRQGNHHRPDDYTPEHLPTENEVQIYTWKDATLKEIANLFREVNGEANQPNARLSFKLVYVDNLRGKYTFKDLGMVHNLTSSSEDGTNLDDARFVIGDFLDVAIFYGPPPRSIERRNSLARDRNRDRLIEIEGMKGGMVEALGIEGDKFYLNFFLNVSDLLKLYYQTQCFGFL</sequence>
<dbReference type="GO" id="GO:0005634">
    <property type="term" value="C:nucleus"/>
    <property type="evidence" value="ECO:0007669"/>
    <property type="project" value="TreeGrafter"/>
</dbReference>
<organism evidence="2 3">
    <name type="scientific">Acaulospora morrowiae</name>
    <dbReference type="NCBI Taxonomy" id="94023"/>
    <lineage>
        <taxon>Eukaryota</taxon>
        <taxon>Fungi</taxon>
        <taxon>Fungi incertae sedis</taxon>
        <taxon>Mucoromycota</taxon>
        <taxon>Glomeromycotina</taxon>
        <taxon>Glomeromycetes</taxon>
        <taxon>Diversisporales</taxon>
        <taxon>Acaulosporaceae</taxon>
        <taxon>Acaulospora</taxon>
    </lineage>
</organism>
<comment type="caution">
    <text evidence="2">The sequence shown here is derived from an EMBL/GenBank/DDBJ whole genome shotgun (WGS) entry which is preliminary data.</text>
</comment>
<keyword evidence="3" id="KW-1185">Reference proteome</keyword>
<dbReference type="PANTHER" id="PTHR13082">
    <property type="entry name" value="SAP18"/>
    <property type="match status" value="1"/>
</dbReference>
<dbReference type="PANTHER" id="PTHR13082:SF0">
    <property type="entry name" value="HISTONE DEACETYLASE COMPLEX SUBUNIT SAP18"/>
    <property type="match status" value="1"/>
</dbReference>
<evidence type="ECO:0000256" key="1">
    <source>
        <dbReference type="ARBA" id="ARBA00009143"/>
    </source>
</evidence>
<dbReference type="InterPro" id="IPR042534">
    <property type="entry name" value="SAP18_sf"/>
</dbReference>
<proteinExistence type="inferred from homology"/>
<evidence type="ECO:0000313" key="3">
    <source>
        <dbReference type="Proteomes" id="UP000789342"/>
    </source>
</evidence>
<dbReference type="InterPro" id="IPR010516">
    <property type="entry name" value="SAP18"/>
</dbReference>
<gene>
    <name evidence="2" type="ORF">AMORRO_LOCUS329</name>
</gene>
<dbReference type="EMBL" id="CAJVPV010000080">
    <property type="protein sequence ID" value="CAG8441618.1"/>
    <property type="molecule type" value="Genomic_DNA"/>
</dbReference>
<comment type="similarity">
    <text evidence="1">Belongs to the SAP18 family.</text>
</comment>
<evidence type="ECO:0000313" key="2">
    <source>
        <dbReference type="EMBL" id="CAG8441618.1"/>
    </source>
</evidence>
<accession>A0A9N8V318</accession>
<dbReference type="Proteomes" id="UP000789342">
    <property type="component" value="Unassembled WGS sequence"/>
</dbReference>
<name>A0A9N8V318_9GLOM</name>